<dbReference type="AlphaFoldDB" id="A0A9D1F3K9"/>
<accession>A0A9D1F3K9</accession>
<name>A0A9D1F3K9_9FIRM</name>
<evidence type="ECO:0000313" key="3">
    <source>
        <dbReference type="Proteomes" id="UP000823927"/>
    </source>
</evidence>
<dbReference type="PANTHER" id="PTHR14119:SF3">
    <property type="entry name" value="ISOCHORISMATASE DOMAIN-CONTAINING PROTEIN 2"/>
    <property type="match status" value="1"/>
</dbReference>
<dbReference type="InterPro" id="IPR000868">
    <property type="entry name" value="Isochorismatase-like_dom"/>
</dbReference>
<evidence type="ECO:0000313" key="2">
    <source>
        <dbReference type="EMBL" id="HIS46659.1"/>
    </source>
</evidence>
<keyword evidence="2" id="KW-0378">Hydrolase</keyword>
<reference evidence="2" key="1">
    <citation type="submission" date="2020-10" db="EMBL/GenBank/DDBJ databases">
        <authorList>
            <person name="Gilroy R."/>
        </authorList>
    </citation>
    <scope>NUCLEOTIDE SEQUENCE</scope>
    <source>
        <strain evidence="2">CHK178-757</strain>
    </source>
</reference>
<evidence type="ECO:0000259" key="1">
    <source>
        <dbReference type="Pfam" id="PF00857"/>
    </source>
</evidence>
<dbReference type="GO" id="GO:0016787">
    <property type="term" value="F:hydrolase activity"/>
    <property type="evidence" value="ECO:0007669"/>
    <property type="project" value="UniProtKB-KW"/>
</dbReference>
<comment type="caution">
    <text evidence="2">The sequence shown here is derived from an EMBL/GenBank/DDBJ whole genome shotgun (WGS) entry which is preliminary data.</text>
</comment>
<organism evidence="2 3">
    <name type="scientific">Candidatus Scybalocola faecigallinarum</name>
    <dbReference type="NCBI Taxonomy" id="2840941"/>
    <lineage>
        <taxon>Bacteria</taxon>
        <taxon>Bacillati</taxon>
        <taxon>Bacillota</taxon>
        <taxon>Clostridia</taxon>
        <taxon>Lachnospirales</taxon>
        <taxon>Lachnospiraceae</taxon>
        <taxon>Lachnospiraceae incertae sedis</taxon>
        <taxon>Candidatus Scybalocola (ex Gilroy et al. 2021)</taxon>
    </lineage>
</organism>
<dbReference type="Proteomes" id="UP000823927">
    <property type="component" value="Unassembled WGS sequence"/>
</dbReference>
<dbReference type="EMBL" id="DVIT01000014">
    <property type="protein sequence ID" value="HIS46659.1"/>
    <property type="molecule type" value="Genomic_DNA"/>
</dbReference>
<dbReference type="Pfam" id="PF00857">
    <property type="entry name" value="Isochorismatase"/>
    <property type="match status" value="1"/>
</dbReference>
<proteinExistence type="predicted"/>
<sequence length="180" mass="19925">MRLLLEDTMALVIDYQERLMPVIHEKEALEARTCILLKGLKALGVPMLMTQQYTKGIGMTIPSITEAAGISEYFDKITFSCYEDEAVRSKMEELGKKTVIVCGIEAHICVLQTCIDLKAAGYTPVLVTDCISSRKASDTQVALMRAQSEGILLTTTESVLFELTRKAGSPVFKEISRLIK</sequence>
<dbReference type="InterPro" id="IPR036380">
    <property type="entry name" value="Isochorismatase-like_sf"/>
</dbReference>
<dbReference type="Gene3D" id="3.40.50.850">
    <property type="entry name" value="Isochorismatase-like"/>
    <property type="match status" value="1"/>
</dbReference>
<protein>
    <submittedName>
        <fullName evidence="2">Hydrolase</fullName>
    </submittedName>
</protein>
<dbReference type="PANTHER" id="PTHR14119">
    <property type="entry name" value="HYDROLASE"/>
    <property type="match status" value="1"/>
</dbReference>
<dbReference type="CDD" id="cd01012">
    <property type="entry name" value="YcaC_related"/>
    <property type="match status" value="1"/>
</dbReference>
<reference evidence="2" key="2">
    <citation type="journal article" date="2021" name="PeerJ">
        <title>Extensive microbial diversity within the chicken gut microbiome revealed by metagenomics and culture.</title>
        <authorList>
            <person name="Gilroy R."/>
            <person name="Ravi A."/>
            <person name="Getino M."/>
            <person name="Pursley I."/>
            <person name="Horton D.L."/>
            <person name="Alikhan N.F."/>
            <person name="Baker D."/>
            <person name="Gharbi K."/>
            <person name="Hall N."/>
            <person name="Watson M."/>
            <person name="Adriaenssens E.M."/>
            <person name="Foster-Nyarko E."/>
            <person name="Jarju S."/>
            <person name="Secka A."/>
            <person name="Antonio M."/>
            <person name="Oren A."/>
            <person name="Chaudhuri R.R."/>
            <person name="La Ragione R."/>
            <person name="Hildebrand F."/>
            <person name="Pallen M.J."/>
        </authorList>
    </citation>
    <scope>NUCLEOTIDE SEQUENCE</scope>
    <source>
        <strain evidence="2">CHK178-757</strain>
    </source>
</reference>
<dbReference type="InterPro" id="IPR050993">
    <property type="entry name" value="Isochorismatase_domain"/>
</dbReference>
<gene>
    <name evidence="2" type="ORF">IAB46_03690</name>
</gene>
<feature type="domain" description="Isochorismatase-like" evidence="1">
    <location>
        <begin position="9"/>
        <end position="157"/>
    </location>
</feature>
<dbReference type="SUPFAM" id="SSF52499">
    <property type="entry name" value="Isochorismatase-like hydrolases"/>
    <property type="match status" value="1"/>
</dbReference>